<evidence type="ECO:0000259" key="11">
    <source>
        <dbReference type="Pfam" id="PF04452"/>
    </source>
</evidence>
<evidence type="ECO:0000256" key="4">
    <source>
        <dbReference type="ARBA" id="ARBA00022490"/>
    </source>
</evidence>
<dbReference type="PIRSF" id="PIRSF015601">
    <property type="entry name" value="MTase_slr0722"/>
    <property type="match status" value="1"/>
</dbReference>
<dbReference type="InterPro" id="IPR015947">
    <property type="entry name" value="PUA-like_sf"/>
</dbReference>
<dbReference type="Pfam" id="PF20260">
    <property type="entry name" value="PUA_4"/>
    <property type="match status" value="1"/>
</dbReference>
<dbReference type="InterPro" id="IPR006700">
    <property type="entry name" value="RsmE"/>
</dbReference>
<evidence type="ECO:0000256" key="1">
    <source>
        <dbReference type="ARBA" id="ARBA00004496"/>
    </source>
</evidence>
<dbReference type="Gene3D" id="3.40.1280.10">
    <property type="match status" value="1"/>
</dbReference>
<keyword evidence="8" id="KW-0949">S-adenosyl-L-methionine</keyword>
<dbReference type="PANTHER" id="PTHR30027">
    <property type="entry name" value="RIBOSOMAL RNA SMALL SUBUNIT METHYLTRANSFERASE E"/>
    <property type="match status" value="1"/>
</dbReference>
<evidence type="ECO:0000256" key="7">
    <source>
        <dbReference type="ARBA" id="ARBA00022679"/>
    </source>
</evidence>
<gene>
    <name evidence="13" type="ORF">METZ01_LOCUS128609</name>
</gene>
<name>A0A381YFH1_9ZZZZ</name>
<dbReference type="SUPFAM" id="SSF75217">
    <property type="entry name" value="alpha/beta knot"/>
    <property type="match status" value="1"/>
</dbReference>
<dbReference type="Gene3D" id="2.40.240.20">
    <property type="entry name" value="Hypothetical PUA domain-like, domain 1"/>
    <property type="match status" value="1"/>
</dbReference>
<comment type="function">
    <text evidence="9">Specifically methylates the N3 position of the uracil ring of uridine 1498 (m3U1498) in 16S rRNA. Acts on the fully assembled 30S ribosomal subunit.</text>
</comment>
<dbReference type="Pfam" id="PF04452">
    <property type="entry name" value="Methyltrans_RNA"/>
    <property type="match status" value="1"/>
</dbReference>
<feature type="domain" description="Ribosomal RNA small subunit methyltransferase E PUA-like" evidence="12">
    <location>
        <begin position="19"/>
        <end position="64"/>
    </location>
</feature>
<dbReference type="GO" id="GO:0070475">
    <property type="term" value="P:rRNA base methylation"/>
    <property type="evidence" value="ECO:0007669"/>
    <property type="project" value="TreeGrafter"/>
</dbReference>
<evidence type="ECO:0000256" key="2">
    <source>
        <dbReference type="ARBA" id="ARBA00005528"/>
    </source>
</evidence>
<dbReference type="GO" id="GO:0005737">
    <property type="term" value="C:cytoplasm"/>
    <property type="evidence" value="ECO:0007669"/>
    <property type="project" value="UniProtKB-SubCell"/>
</dbReference>
<dbReference type="SUPFAM" id="SSF88697">
    <property type="entry name" value="PUA domain-like"/>
    <property type="match status" value="1"/>
</dbReference>
<keyword evidence="5" id="KW-0698">rRNA processing</keyword>
<evidence type="ECO:0000256" key="10">
    <source>
        <dbReference type="ARBA" id="ARBA00047944"/>
    </source>
</evidence>
<protein>
    <recommendedName>
        <fullName evidence="3">16S rRNA (uracil(1498)-N(3))-methyltransferase</fullName>
        <ecNumber evidence="3">2.1.1.193</ecNumber>
    </recommendedName>
</protein>
<dbReference type="GO" id="GO:0070042">
    <property type="term" value="F:rRNA (uridine-N3-)-methyltransferase activity"/>
    <property type="evidence" value="ECO:0007669"/>
    <property type="project" value="TreeGrafter"/>
</dbReference>
<dbReference type="EC" id="2.1.1.193" evidence="3"/>
<evidence type="ECO:0000256" key="8">
    <source>
        <dbReference type="ARBA" id="ARBA00022691"/>
    </source>
</evidence>
<evidence type="ECO:0000313" key="13">
    <source>
        <dbReference type="EMBL" id="SVA75755.1"/>
    </source>
</evidence>
<keyword evidence="4" id="KW-0963">Cytoplasm</keyword>
<evidence type="ECO:0000256" key="3">
    <source>
        <dbReference type="ARBA" id="ARBA00012328"/>
    </source>
</evidence>
<comment type="subcellular location">
    <subcellularLocation>
        <location evidence="1">Cytoplasm</location>
    </subcellularLocation>
</comment>
<keyword evidence="6" id="KW-0489">Methyltransferase</keyword>
<keyword evidence="7" id="KW-0808">Transferase</keyword>
<organism evidence="13">
    <name type="scientific">marine metagenome</name>
    <dbReference type="NCBI Taxonomy" id="408172"/>
    <lineage>
        <taxon>unclassified sequences</taxon>
        <taxon>metagenomes</taxon>
        <taxon>ecological metagenomes</taxon>
    </lineage>
</organism>
<dbReference type="InterPro" id="IPR046887">
    <property type="entry name" value="RsmE_PUA-like"/>
</dbReference>
<dbReference type="NCBIfam" id="TIGR00046">
    <property type="entry name" value="RsmE family RNA methyltransferase"/>
    <property type="match status" value="1"/>
</dbReference>
<comment type="catalytic activity">
    <reaction evidence="10">
        <text>uridine(1498) in 16S rRNA + S-adenosyl-L-methionine = N(3)-methyluridine(1498) in 16S rRNA + S-adenosyl-L-homocysteine + H(+)</text>
        <dbReference type="Rhea" id="RHEA:42920"/>
        <dbReference type="Rhea" id="RHEA-COMP:10283"/>
        <dbReference type="Rhea" id="RHEA-COMP:10284"/>
        <dbReference type="ChEBI" id="CHEBI:15378"/>
        <dbReference type="ChEBI" id="CHEBI:57856"/>
        <dbReference type="ChEBI" id="CHEBI:59789"/>
        <dbReference type="ChEBI" id="CHEBI:65315"/>
        <dbReference type="ChEBI" id="CHEBI:74502"/>
        <dbReference type="EC" id="2.1.1.193"/>
    </reaction>
</comment>
<dbReference type="InterPro" id="IPR029026">
    <property type="entry name" value="tRNA_m1G_MTases_N"/>
</dbReference>
<proteinExistence type="inferred from homology"/>
<dbReference type="InterPro" id="IPR029028">
    <property type="entry name" value="Alpha/beta_knot_MTases"/>
</dbReference>
<dbReference type="InterPro" id="IPR046886">
    <property type="entry name" value="RsmE_MTase_dom"/>
</dbReference>
<dbReference type="PANTHER" id="PTHR30027:SF3">
    <property type="entry name" value="16S RRNA (URACIL(1498)-N(3))-METHYLTRANSFERASE"/>
    <property type="match status" value="1"/>
</dbReference>
<evidence type="ECO:0000256" key="9">
    <source>
        <dbReference type="ARBA" id="ARBA00025699"/>
    </source>
</evidence>
<evidence type="ECO:0000256" key="5">
    <source>
        <dbReference type="ARBA" id="ARBA00022552"/>
    </source>
</evidence>
<reference evidence="13" key="1">
    <citation type="submission" date="2018-05" db="EMBL/GenBank/DDBJ databases">
        <authorList>
            <person name="Lanie J.A."/>
            <person name="Ng W.-L."/>
            <person name="Kazmierczak K.M."/>
            <person name="Andrzejewski T.M."/>
            <person name="Davidsen T.M."/>
            <person name="Wayne K.J."/>
            <person name="Tettelin H."/>
            <person name="Glass J.I."/>
            <person name="Rusch D."/>
            <person name="Podicherti R."/>
            <person name="Tsui H.-C.T."/>
            <person name="Winkler M.E."/>
        </authorList>
    </citation>
    <scope>NUCLEOTIDE SEQUENCE</scope>
</reference>
<sequence>MHRFFTAPENITEEKVILRGTDVPHIRTVLRLKGGDRIQVLDGRGNCYTVNLTTVGRDRIESTIFLKEDASNCESPLRICLGQGMVKGTGFDGIVRKSVELGVDKVVPVSASRCISKLSQEDAAKKIDRWSRIAREASKQCGRSRVPDIGPKSTTVKDFCFVNRESDLKLIFWEEERSLRIKDLLHKNQLNSVAILIGPEGGFSSKEVEISRKYGFQSVSLGPRLLRTDTAPLAAISILQNHWGDL</sequence>
<comment type="similarity">
    <text evidence="2">Belongs to the RNA methyltransferase RsmE family.</text>
</comment>
<feature type="domain" description="Ribosomal RNA small subunit methyltransferase E methyltransferase" evidence="11">
    <location>
        <begin position="74"/>
        <end position="240"/>
    </location>
</feature>
<dbReference type="CDD" id="cd18084">
    <property type="entry name" value="RsmE-like"/>
    <property type="match status" value="1"/>
</dbReference>
<accession>A0A381YFH1</accession>
<evidence type="ECO:0000256" key="6">
    <source>
        <dbReference type="ARBA" id="ARBA00022603"/>
    </source>
</evidence>
<dbReference type="NCBIfam" id="NF008692">
    <property type="entry name" value="PRK11713.1-5"/>
    <property type="match status" value="1"/>
</dbReference>
<evidence type="ECO:0000259" key="12">
    <source>
        <dbReference type="Pfam" id="PF20260"/>
    </source>
</evidence>
<dbReference type="EMBL" id="UINC01018110">
    <property type="protein sequence ID" value="SVA75755.1"/>
    <property type="molecule type" value="Genomic_DNA"/>
</dbReference>
<dbReference type="AlphaFoldDB" id="A0A381YFH1"/>